<dbReference type="GeneID" id="24163447"/>
<reference evidence="3" key="2">
    <citation type="journal article" date="2010" name="Genome Res.">
        <title>Population genomic sequencing of Coccidioides fungi reveals recent hybridization and transposon control.</title>
        <authorList>
            <person name="Neafsey D.E."/>
            <person name="Barker B.M."/>
            <person name="Sharpton T.J."/>
            <person name="Stajich J.E."/>
            <person name="Park D.J."/>
            <person name="Whiston E."/>
            <person name="Hung C.-Y."/>
            <person name="McMahan C."/>
            <person name="White J."/>
            <person name="Sykes S."/>
            <person name="Heiman D."/>
            <person name="Young S."/>
            <person name="Zeng Q."/>
            <person name="Abouelleil A."/>
            <person name="Aftuck L."/>
            <person name="Bessette D."/>
            <person name="Brown A."/>
            <person name="FitzGerald M."/>
            <person name="Lui A."/>
            <person name="Macdonald J.P."/>
            <person name="Priest M."/>
            <person name="Orbach M.J."/>
            <person name="Galgiani J.N."/>
            <person name="Kirkland T.N."/>
            <person name="Cole G.T."/>
            <person name="Birren B.W."/>
            <person name="Henn M.R."/>
            <person name="Taylor J.W."/>
            <person name="Rounsley S.D."/>
        </authorList>
    </citation>
    <scope>GENOME REANNOTATION</scope>
    <source>
        <strain evidence="3">RS</strain>
    </source>
</reference>
<dbReference type="AlphaFoldDB" id="A0A0D8JV17"/>
<accession>A0A0D8JV17</accession>
<gene>
    <name evidence="2" type="ORF">CIMG_10824</name>
</gene>
<dbReference type="RefSeq" id="XP_012214336.1">
    <property type="nucleotide sequence ID" value="XM_012358913.1"/>
</dbReference>
<protein>
    <submittedName>
        <fullName evidence="2">Uncharacterized protein</fullName>
    </submittedName>
</protein>
<dbReference type="InParanoid" id="A0A0D8JV17"/>
<name>A0A0D8JV17_COCIM</name>
<feature type="compositionally biased region" description="Basic and acidic residues" evidence="1">
    <location>
        <begin position="120"/>
        <end position="136"/>
    </location>
</feature>
<dbReference type="EMBL" id="GG704911">
    <property type="protein sequence ID" value="KJF60108.1"/>
    <property type="molecule type" value="Genomic_DNA"/>
</dbReference>
<dbReference type="KEGG" id="cim:CIMG_10824"/>
<proteinExistence type="predicted"/>
<evidence type="ECO:0000256" key="1">
    <source>
        <dbReference type="SAM" id="MobiDB-lite"/>
    </source>
</evidence>
<reference evidence="3" key="1">
    <citation type="journal article" date="2009" name="Genome Res.">
        <title>Comparative genomic analyses of the human fungal pathogens Coccidioides and their relatives.</title>
        <authorList>
            <person name="Sharpton T.J."/>
            <person name="Stajich J.E."/>
            <person name="Rounsley S.D."/>
            <person name="Gardner M.J."/>
            <person name="Wortman J.R."/>
            <person name="Jordar V.S."/>
            <person name="Maiti R."/>
            <person name="Kodira C.D."/>
            <person name="Neafsey D.E."/>
            <person name="Zeng Q."/>
            <person name="Hung C.-Y."/>
            <person name="McMahan C."/>
            <person name="Muszewska A."/>
            <person name="Grynberg M."/>
            <person name="Mandel M.A."/>
            <person name="Kellner E.M."/>
            <person name="Barker B.M."/>
            <person name="Galgiani J.N."/>
            <person name="Orbach M.J."/>
            <person name="Kirkland T.N."/>
            <person name="Cole G.T."/>
            <person name="Henn M.R."/>
            <person name="Birren B.W."/>
            <person name="Taylor J.W."/>
        </authorList>
    </citation>
    <scope>NUCLEOTIDE SEQUENCE [LARGE SCALE GENOMIC DNA]</scope>
    <source>
        <strain evidence="3">RS</strain>
    </source>
</reference>
<feature type="region of interest" description="Disordered" evidence="1">
    <location>
        <begin position="117"/>
        <end position="145"/>
    </location>
</feature>
<evidence type="ECO:0000313" key="3">
    <source>
        <dbReference type="Proteomes" id="UP000001261"/>
    </source>
</evidence>
<dbReference type="Proteomes" id="UP000001261">
    <property type="component" value="Unassembled WGS sequence"/>
</dbReference>
<evidence type="ECO:0000313" key="2">
    <source>
        <dbReference type="EMBL" id="KJF60108.1"/>
    </source>
</evidence>
<organism evidence="2 3">
    <name type="scientific">Coccidioides immitis (strain RS)</name>
    <name type="common">Valley fever fungus</name>
    <dbReference type="NCBI Taxonomy" id="246410"/>
    <lineage>
        <taxon>Eukaryota</taxon>
        <taxon>Fungi</taxon>
        <taxon>Dikarya</taxon>
        <taxon>Ascomycota</taxon>
        <taxon>Pezizomycotina</taxon>
        <taxon>Eurotiomycetes</taxon>
        <taxon>Eurotiomycetidae</taxon>
        <taxon>Onygenales</taxon>
        <taxon>Onygenaceae</taxon>
        <taxon>Coccidioides</taxon>
    </lineage>
</organism>
<keyword evidence="3" id="KW-1185">Reference proteome</keyword>
<sequence length="145" mass="16073">MATSNIGGGKAMKFGAETAQNRIERCGVELLCAHYYGAITRMCCYDRSNAGHGQSEENISEPNQYRGRVLTICCRGNDTLPMRRSFPTDSTRDLISNLDNNVSAEYGVLDKSQTGNFRSLRSDERKTRKGGEEHLKRASSRGDVS</sequence>
<dbReference type="VEuPathDB" id="FungiDB:CIMG_10824"/>